<dbReference type="EMBL" id="CP015267">
    <property type="protein sequence ID" value="ASL12500.1"/>
    <property type="molecule type" value="Genomic_DNA"/>
</dbReference>
<reference evidence="2 3" key="1">
    <citation type="journal article" date="2017" name="Lancet Infect. Dis.">
        <title>Global outbreak of severe Mycobacterium chimaera disease after cardiac surgery: a molecular epidemiological study.</title>
        <authorList>
            <person name="van Ingen J."/>
            <person name="Kohl T."/>
            <person name="Kranzer K."/>
            <person name="Hasse B."/>
            <person name="Keller P."/>
            <person name="Szafranska A."/>
            <person name="Hillemann D."/>
            <person name="Chand M."/>
            <person name="Schreiber P."/>
            <person name="Sommerstein R."/>
            <person name="Berger C."/>
            <person name="Genoni M."/>
            <person name="Ruegg C."/>
            <person name="Troillet N."/>
            <person name="Widmer A.F."/>
            <person name="Becker S.L."/>
            <person name="Herrmann M."/>
            <person name="Eckmanns T."/>
            <person name="Haller S."/>
            <person name="Hoeller C."/>
            <person name="Debast S.B."/>
            <person name="Wolfhagen M.J."/>
            <person name="Hopman J."/>
            <person name="Kluytmans J."/>
            <person name="Langelaar M."/>
            <person name="Notermans D.W."/>
            <person name="ten Oever J."/>
            <person name="van den Barselaar P."/>
            <person name="Vonk A.B.A."/>
            <person name="Vos M.C."/>
            <person name="Ahmed N."/>
            <person name="Brown T."/>
            <person name="Crook D."/>
            <person name="Lamagni T."/>
            <person name="Phin N."/>
            <person name="Smith E.G."/>
            <person name="Zambon M."/>
            <person name="Serr A."/>
            <person name="Goetting T."/>
            <person name="Ebner W."/>
            <person name="Thuermer A."/>
            <person name="Utpatel C."/>
            <person name="Sproer C."/>
            <person name="Bunk B."/>
            <person name="Nubel U."/>
            <person name="Bloemberg G."/>
            <person name="Bottger E."/>
            <person name="Niemann S."/>
            <person name="Wagner D."/>
            <person name="Sax H."/>
        </authorList>
    </citation>
    <scope>NUCLEOTIDE SEQUENCE [LARGE SCALE GENOMIC DNA]</scope>
    <source>
        <strain evidence="2 3">ZUERICH-2</strain>
    </source>
</reference>
<accession>A0A7U5MFB5</accession>
<dbReference type="InterPro" id="IPR032710">
    <property type="entry name" value="NTF2-like_dom_sf"/>
</dbReference>
<dbReference type="Pfam" id="PF12680">
    <property type="entry name" value="SnoaL_2"/>
    <property type="match status" value="1"/>
</dbReference>
<name>A0A7U5MFB5_MYCIT</name>
<dbReference type="Gene3D" id="3.10.450.50">
    <property type="match status" value="1"/>
</dbReference>
<feature type="domain" description="SnoaL-like" evidence="1">
    <location>
        <begin position="33"/>
        <end position="113"/>
    </location>
</feature>
<proteinExistence type="predicted"/>
<protein>
    <submittedName>
        <fullName evidence="2">SnoaL-like domain protein</fullName>
    </submittedName>
</protein>
<dbReference type="AlphaFoldDB" id="A0A7U5MFB5"/>
<organism evidence="2 3">
    <name type="scientific">Mycobacterium intracellulare subsp. chimaera</name>
    <dbReference type="NCBI Taxonomy" id="222805"/>
    <lineage>
        <taxon>Bacteria</taxon>
        <taxon>Bacillati</taxon>
        <taxon>Actinomycetota</taxon>
        <taxon>Actinomycetes</taxon>
        <taxon>Mycobacteriales</taxon>
        <taxon>Mycobacteriaceae</taxon>
        <taxon>Mycobacterium</taxon>
        <taxon>Mycobacterium avium complex (MAC)</taxon>
    </lineage>
</organism>
<evidence type="ECO:0000313" key="3">
    <source>
        <dbReference type="Proteomes" id="UP000198286"/>
    </source>
</evidence>
<sequence>MTATHDAHQSRSAAQFTCATVPAMNVDADAFSKRWAQHWNAHNVDAVLDDFHDDVVFTSPVAAKLLPETQGVVRGKAALRRYWIAALERIPDLRFTVEGVYQGVNTIVIAYRNQNDNLVNEVLIFDGDAIVEGHGTYRSDGS</sequence>
<dbReference type="SUPFAM" id="SSF54427">
    <property type="entry name" value="NTF2-like"/>
    <property type="match status" value="1"/>
</dbReference>
<gene>
    <name evidence="2" type="ORF">MYCOZU2_00027</name>
</gene>
<evidence type="ECO:0000259" key="1">
    <source>
        <dbReference type="Pfam" id="PF12680"/>
    </source>
</evidence>
<dbReference type="InterPro" id="IPR037401">
    <property type="entry name" value="SnoaL-like"/>
</dbReference>
<dbReference type="Proteomes" id="UP000198286">
    <property type="component" value="Chromosome"/>
</dbReference>
<evidence type="ECO:0000313" key="2">
    <source>
        <dbReference type="EMBL" id="ASL12500.1"/>
    </source>
</evidence>